<protein>
    <recommendedName>
        <fullName evidence="3">F-box domain-containing protein</fullName>
    </recommendedName>
</protein>
<keyword evidence="2" id="KW-1185">Reference proteome</keyword>
<evidence type="ECO:0008006" key="3">
    <source>
        <dbReference type="Google" id="ProtNLM"/>
    </source>
</evidence>
<dbReference type="InterPro" id="IPR036047">
    <property type="entry name" value="F-box-like_dom_sf"/>
</dbReference>
<organism evidence="1 2">
    <name type="scientific">Mortierella isabellina</name>
    <name type="common">Filamentous fungus</name>
    <name type="synonym">Umbelopsis isabellina</name>
    <dbReference type="NCBI Taxonomy" id="91625"/>
    <lineage>
        <taxon>Eukaryota</taxon>
        <taxon>Fungi</taxon>
        <taxon>Fungi incertae sedis</taxon>
        <taxon>Mucoromycota</taxon>
        <taxon>Mucoromycotina</taxon>
        <taxon>Umbelopsidomycetes</taxon>
        <taxon>Umbelopsidales</taxon>
        <taxon>Umbelopsidaceae</taxon>
        <taxon>Umbelopsis</taxon>
    </lineage>
</organism>
<name>A0A8H7PRI5_MORIS</name>
<sequence length="265" mass="30988">MLQSPTTVRLRDDGKEEFRLPALPLDIWIQIATSLADLRDVLQLRSVCHDLKNAIEHCHPIWTELDFNYCDDIIKRKFPPTEKDLVMSLPFWYDLRGHSFLSCLPSQAIKRIKWRPKDSTEAEEIIRFVFEKFSSIEELDIRPYLGDATSTYIEVIEQVLNQLAQQQTRCCKLEQLLISHTSFRHERVALFTTETRMIKKIDQHLQSIIGQNNESKTESKHHDVAILPVWFVLARFLQCACLARIIARYVTVKSVPIVLMRKNRA</sequence>
<dbReference type="EMBL" id="JAEPQZ010000007">
    <property type="protein sequence ID" value="KAG2178962.1"/>
    <property type="molecule type" value="Genomic_DNA"/>
</dbReference>
<evidence type="ECO:0000313" key="2">
    <source>
        <dbReference type="Proteomes" id="UP000654370"/>
    </source>
</evidence>
<dbReference type="OrthoDB" id="2374661at2759"/>
<accession>A0A8H7PRI5</accession>
<dbReference type="Proteomes" id="UP000654370">
    <property type="component" value="Unassembled WGS sequence"/>
</dbReference>
<dbReference type="SUPFAM" id="SSF81383">
    <property type="entry name" value="F-box domain"/>
    <property type="match status" value="1"/>
</dbReference>
<comment type="caution">
    <text evidence="1">The sequence shown here is derived from an EMBL/GenBank/DDBJ whole genome shotgun (WGS) entry which is preliminary data.</text>
</comment>
<dbReference type="AlphaFoldDB" id="A0A8H7PRI5"/>
<gene>
    <name evidence="1" type="ORF">INT43_001809</name>
</gene>
<proteinExistence type="predicted"/>
<reference evidence="1" key="1">
    <citation type="submission" date="2020-12" db="EMBL/GenBank/DDBJ databases">
        <title>Metabolic potential, ecology and presence of endohyphal bacteria is reflected in genomic diversity of Mucoromycotina.</title>
        <authorList>
            <person name="Muszewska A."/>
            <person name="Okrasinska A."/>
            <person name="Steczkiewicz K."/>
            <person name="Drgas O."/>
            <person name="Orlowska M."/>
            <person name="Perlinska-Lenart U."/>
            <person name="Aleksandrzak-Piekarczyk T."/>
            <person name="Szatraj K."/>
            <person name="Zielenkiewicz U."/>
            <person name="Pilsyk S."/>
            <person name="Malc E."/>
            <person name="Mieczkowski P."/>
            <person name="Kruszewska J.S."/>
            <person name="Biernat P."/>
            <person name="Pawlowska J."/>
        </authorList>
    </citation>
    <scope>NUCLEOTIDE SEQUENCE</scope>
    <source>
        <strain evidence="1">WA0000067209</strain>
    </source>
</reference>
<evidence type="ECO:0000313" key="1">
    <source>
        <dbReference type="EMBL" id="KAG2178962.1"/>
    </source>
</evidence>